<dbReference type="PANTHER" id="PTHR30069">
    <property type="entry name" value="TONB-DEPENDENT OUTER MEMBRANE RECEPTOR"/>
    <property type="match status" value="1"/>
</dbReference>
<evidence type="ECO:0000313" key="16">
    <source>
        <dbReference type="Proteomes" id="UP000714380"/>
    </source>
</evidence>
<comment type="caution">
    <text evidence="15">The sequence shown here is derived from an EMBL/GenBank/DDBJ whole genome shotgun (WGS) entry which is preliminary data.</text>
</comment>
<keyword evidence="16" id="KW-1185">Reference proteome</keyword>
<evidence type="ECO:0000256" key="12">
    <source>
        <dbReference type="SAM" id="SignalP"/>
    </source>
</evidence>
<evidence type="ECO:0000256" key="2">
    <source>
        <dbReference type="ARBA" id="ARBA00008143"/>
    </source>
</evidence>
<evidence type="ECO:0000256" key="7">
    <source>
        <dbReference type="ARBA" id="ARBA00023077"/>
    </source>
</evidence>
<dbReference type="InterPro" id="IPR039426">
    <property type="entry name" value="TonB-dep_rcpt-like"/>
</dbReference>
<evidence type="ECO:0000256" key="9">
    <source>
        <dbReference type="ARBA" id="ARBA00023170"/>
    </source>
</evidence>
<comment type="subcellular location">
    <subcellularLocation>
        <location evidence="1">Cell outer membrane</location>
        <topology evidence="1">Multi-pass membrane protein</topology>
    </subcellularLocation>
</comment>
<dbReference type="SUPFAM" id="SSF56935">
    <property type="entry name" value="Porins"/>
    <property type="match status" value="1"/>
</dbReference>
<dbReference type="RefSeq" id="WP_225676715.1">
    <property type="nucleotide sequence ID" value="NZ_JAEDAH010000099.1"/>
</dbReference>
<feature type="domain" description="TonB-dependent receptor-like beta-barrel" evidence="13">
    <location>
        <begin position="198"/>
        <end position="650"/>
    </location>
</feature>
<feature type="chain" id="PRO_5046197140" evidence="12">
    <location>
        <begin position="20"/>
        <end position="682"/>
    </location>
</feature>
<proteinExistence type="inferred from homology"/>
<evidence type="ECO:0000256" key="10">
    <source>
        <dbReference type="ARBA" id="ARBA00023237"/>
    </source>
</evidence>
<dbReference type="Gene3D" id="2.170.130.10">
    <property type="entry name" value="TonB-dependent receptor, plug domain"/>
    <property type="match status" value="1"/>
</dbReference>
<feature type="signal peptide" evidence="12">
    <location>
        <begin position="1"/>
        <end position="19"/>
    </location>
</feature>
<gene>
    <name evidence="15" type="ORF">I9W95_15990</name>
</gene>
<dbReference type="EMBL" id="JAEDAH010000099">
    <property type="protein sequence ID" value="MCA6065101.1"/>
    <property type="molecule type" value="Genomic_DNA"/>
</dbReference>
<dbReference type="Gene3D" id="2.40.170.20">
    <property type="entry name" value="TonB-dependent receptor, beta-barrel domain"/>
    <property type="match status" value="1"/>
</dbReference>
<keyword evidence="9 15" id="KW-0675">Receptor</keyword>
<accession>A0ABS7ZXE5</accession>
<keyword evidence="4" id="KW-1134">Transmembrane beta strand</keyword>
<reference evidence="15 16" key="1">
    <citation type="submission" date="2020-12" db="EMBL/GenBank/DDBJ databases">
        <title>Novel Thalassolituus-related marine hydrocarbonoclastic bacteria mediated algae-derived hydrocarbons mineralization in twilight zone of the northern South China Sea.</title>
        <authorList>
            <person name="Dong C."/>
        </authorList>
    </citation>
    <scope>NUCLEOTIDE SEQUENCE [LARGE SCALE GENOMIC DNA]</scope>
    <source>
        <strain evidence="15 16">IMCC1826</strain>
    </source>
</reference>
<keyword evidence="6 12" id="KW-0732">Signal</keyword>
<keyword evidence="7 11" id="KW-0798">TonB box</keyword>
<evidence type="ECO:0000256" key="3">
    <source>
        <dbReference type="ARBA" id="ARBA00022448"/>
    </source>
</evidence>
<evidence type="ECO:0000256" key="6">
    <source>
        <dbReference type="ARBA" id="ARBA00022729"/>
    </source>
</evidence>
<dbReference type="InterPro" id="IPR037066">
    <property type="entry name" value="Plug_dom_sf"/>
</dbReference>
<evidence type="ECO:0000256" key="11">
    <source>
        <dbReference type="RuleBase" id="RU003357"/>
    </source>
</evidence>
<dbReference type="InterPro" id="IPR012910">
    <property type="entry name" value="Plug_dom"/>
</dbReference>
<evidence type="ECO:0000256" key="5">
    <source>
        <dbReference type="ARBA" id="ARBA00022692"/>
    </source>
</evidence>
<dbReference type="InterPro" id="IPR000531">
    <property type="entry name" value="Beta-barrel_TonB"/>
</dbReference>
<dbReference type="InterPro" id="IPR036942">
    <property type="entry name" value="Beta-barrel_TonB_sf"/>
</dbReference>
<dbReference type="PANTHER" id="PTHR30069:SF29">
    <property type="entry name" value="HEMOGLOBIN AND HEMOGLOBIN-HAPTOGLOBIN-BINDING PROTEIN 1-RELATED"/>
    <property type="match status" value="1"/>
</dbReference>
<evidence type="ECO:0000259" key="13">
    <source>
        <dbReference type="Pfam" id="PF00593"/>
    </source>
</evidence>
<protein>
    <submittedName>
        <fullName evidence="15">TonB-dependent receptor</fullName>
    </submittedName>
</protein>
<keyword evidence="8 11" id="KW-0472">Membrane</keyword>
<dbReference type="Pfam" id="PF00593">
    <property type="entry name" value="TonB_dep_Rec_b-barrel"/>
    <property type="match status" value="1"/>
</dbReference>
<comment type="similarity">
    <text evidence="2">Belongs to the TonB-dependent receptor family. Hemoglobin/haptoglobin binding protein subfamily.</text>
</comment>
<feature type="domain" description="TonB-dependent receptor plug" evidence="14">
    <location>
        <begin position="42"/>
        <end position="129"/>
    </location>
</feature>
<evidence type="ECO:0000256" key="8">
    <source>
        <dbReference type="ARBA" id="ARBA00023136"/>
    </source>
</evidence>
<organism evidence="15 16">
    <name type="scientific">Thalassolituus marinus</name>
    <dbReference type="NCBI Taxonomy" id="671053"/>
    <lineage>
        <taxon>Bacteria</taxon>
        <taxon>Pseudomonadati</taxon>
        <taxon>Pseudomonadota</taxon>
        <taxon>Gammaproteobacteria</taxon>
        <taxon>Oceanospirillales</taxon>
        <taxon>Oceanospirillaceae</taxon>
        <taxon>Thalassolituus</taxon>
    </lineage>
</organism>
<keyword evidence="3" id="KW-0813">Transport</keyword>
<keyword evidence="10" id="KW-0998">Cell outer membrane</keyword>
<evidence type="ECO:0000256" key="4">
    <source>
        <dbReference type="ARBA" id="ARBA00022452"/>
    </source>
</evidence>
<dbReference type="Proteomes" id="UP000714380">
    <property type="component" value="Unassembled WGS sequence"/>
</dbReference>
<evidence type="ECO:0000256" key="1">
    <source>
        <dbReference type="ARBA" id="ARBA00004571"/>
    </source>
</evidence>
<sequence length="682" mass="77831">MNRLVTTVILASLSLPVLALPQTVTGVAYPQEIYYLRDLRFYSAQTLFDLLRHIPGVSVGFQPDGQAEIQLHGLDSRYLTILVNGQPLLGGGTNNVRATREIPASLVERIEIDRNARADIHLGGAPAGTINVILQTADGAEFVGAGLGGQNLSSRLAFATRLIEGNHSLRLSGEQRLNRNEMEGDVRSAAIDDRWHGYDRSLNRDLLLSYNHKLNQRHDLQLYALQLKSSEEQRYHGVYPLNRISTLTVQDLGAADTERQADKLTQRFGMNLRLRWKSFALRSWVTAEQYDQDIEMEQSLPDQVEQTQQIDDSRYAIGWQLQELQDEHRWSAGLNFEQKKRVHGSLTDTVLISSNEPSGLPYNYDIKQNLMSAFLLDRWRLTRNTEFEAGIHLYSYEVSLDSQSDTGSSGIATDTHWLPTFHLMHRFAPGKRLRLSMSQNTREPELTDRVPYRFQQQNIVWQGNDDLNPELISNINLGYEQNFHERNSPLADRNSGFVLRAFQRIINNAIYQRMTAAADNSGQIELTPANYPGNAVLRGGELDVEFYPGSRDMRVDIGGGIYSSQIQATTELDTSPQLPNQPQYMARLGFHHHPIPQLRYGGHWLLQGPSKQLLPVGEQYTERKTTRLQRLDLYAEYQWNQRWHSLISINLTPGMVPWQQQGDIRQYRDIEPVWQINLIGTY</sequence>
<evidence type="ECO:0000259" key="14">
    <source>
        <dbReference type="Pfam" id="PF07715"/>
    </source>
</evidence>
<dbReference type="Pfam" id="PF07715">
    <property type="entry name" value="Plug"/>
    <property type="match status" value="1"/>
</dbReference>
<keyword evidence="5" id="KW-0812">Transmembrane</keyword>
<evidence type="ECO:0000313" key="15">
    <source>
        <dbReference type="EMBL" id="MCA6065101.1"/>
    </source>
</evidence>
<name>A0ABS7ZXE5_9GAMM</name>